<reference evidence="3 4" key="1">
    <citation type="submission" date="2020-06" db="EMBL/GenBank/DDBJ databases">
        <authorList>
            <person name="Li R."/>
            <person name="Bekaert M."/>
        </authorList>
    </citation>
    <scope>NUCLEOTIDE SEQUENCE [LARGE SCALE GENOMIC DNA]</scope>
    <source>
        <strain evidence="4">wild</strain>
    </source>
</reference>
<feature type="transmembrane region" description="Helical" evidence="1">
    <location>
        <begin position="653"/>
        <end position="674"/>
    </location>
</feature>
<protein>
    <recommendedName>
        <fullName evidence="2">MAM domain-containing protein</fullName>
    </recommendedName>
</protein>
<dbReference type="Gene3D" id="2.60.120.200">
    <property type="match status" value="3"/>
</dbReference>
<gene>
    <name evidence="3" type="ORF">MCOR_44685</name>
</gene>
<proteinExistence type="predicted"/>
<organism evidence="3 4">
    <name type="scientific">Mytilus coruscus</name>
    <name type="common">Sea mussel</name>
    <dbReference type="NCBI Taxonomy" id="42192"/>
    <lineage>
        <taxon>Eukaryota</taxon>
        <taxon>Metazoa</taxon>
        <taxon>Spiralia</taxon>
        <taxon>Lophotrochozoa</taxon>
        <taxon>Mollusca</taxon>
        <taxon>Bivalvia</taxon>
        <taxon>Autobranchia</taxon>
        <taxon>Pteriomorphia</taxon>
        <taxon>Mytilida</taxon>
        <taxon>Mytiloidea</taxon>
        <taxon>Mytilidae</taxon>
        <taxon>Mytilinae</taxon>
        <taxon>Mytilus</taxon>
    </lineage>
</organism>
<dbReference type="InterPro" id="IPR000998">
    <property type="entry name" value="MAM_dom"/>
</dbReference>
<dbReference type="PROSITE" id="PS50060">
    <property type="entry name" value="MAM_2"/>
    <property type="match status" value="3"/>
</dbReference>
<dbReference type="Proteomes" id="UP000507470">
    <property type="component" value="Unassembled WGS sequence"/>
</dbReference>
<evidence type="ECO:0000313" key="4">
    <source>
        <dbReference type="Proteomes" id="UP000507470"/>
    </source>
</evidence>
<keyword evidence="1" id="KW-0472">Membrane</keyword>
<dbReference type="PANTHER" id="PTHR23282:SF101">
    <property type="entry name" value="MAM DOMAIN-CONTAINING PROTEIN"/>
    <property type="match status" value="1"/>
</dbReference>
<dbReference type="InterPro" id="IPR013320">
    <property type="entry name" value="ConA-like_dom_sf"/>
</dbReference>
<dbReference type="CDD" id="cd06263">
    <property type="entry name" value="MAM"/>
    <property type="match status" value="3"/>
</dbReference>
<dbReference type="PROSITE" id="PS00740">
    <property type="entry name" value="MAM_1"/>
    <property type="match status" value="1"/>
</dbReference>
<dbReference type="AlphaFoldDB" id="A0A6J8DWE9"/>
<name>A0A6J8DWE9_MYTCO</name>
<dbReference type="GO" id="GO:0016020">
    <property type="term" value="C:membrane"/>
    <property type="evidence" value="ECO:0007669"/>
    <property type="project" value="InterPro"/>
</dbReference>
<feature type="domain" description="MAM" evidence="2">
    <location>
        <begin position="66"/>
        <end position="223"/>
    </location>
</feature>
<dbReference type="Pfam" id="PF00629">
    <property type="entry name" value="MAM"/>
    <property type="match status" value="3"/>
</dbReference>
<dbReference type="InterPro" id="IPR051560">
    <property type="entry name" value="MAM_domain-containing"/>
</dbReference>
<dbReference type="SMART" id="SM00137">
    <property type="entry name" value="MAM"/>
    <property type="match status" value="3"/>
</dbReference>
<feature type="domain" description="MAM" evidence="2">
    <location>
        <begin position="387"/>
        <end position="545"/>
    </location>
</feature>
<keyword evidence="1" id="KW-0812">Transmembrane</keyword>
<accession>A0A6J8DWE9</accession>
<keyword evidence="4" id="KW-1185">Reference proteome</keyword>
<feature type="domain" description="MAM" evidence="2">
    <location>
        <begin position="226"/>
        <end position="384"/>
    </location>
</feature>
<dbReference type="SUPFAM" id="SSF49899">
    <property type="entry name" value="Concanavalin A-like lectins/glucanases"/>
    <property type="match status" value="3"/>
</dbReference>
<sequence>MTVKQTTTTCSEYDQCSLTDEQMNIIKNNCDEERSCSITSLVPTSCLFNNYGHLNISYSCKENLDNSCNFESGKCGWTVIGQYTYKWEIGSGLTHTRRTGPYGDHKTSFGHYIYTESRGNSSLNDESNLLSGWIVASPKQCLSFWYHMYGKSINKLVVFQMNSSYNIDLWNISNDQGNEWYFKSLTLKNIGLYQIMFKAIRGMDRTSDIAIDDIVITNNACNGFALDCNFETEKCNWASDLTTSYMWANASGKTKTPNTGPNNDHTTGSSKGHYIYLEATEILSGTKSELISTIVNLTGQFCFTFWYHMYGKGMGTLNVYIKSANTTTKYWSRSGDQGRNWKFVDFDILSLEPYMVIFEGIRGDNYTSDIALDDIVLLQSSCSGFALDCNFETEKCNWASDLTTSYMWANASGKTKTPNTGPNNDHTTGSSKGHYIYLEATEILSGTKSELISTIVNLTGQFCFTFWYHMYGKGMGTLNVYIKSANTTTKYWSRSGDQGRNWKFVDFDILSLEPYMVIFEGIRGDNYTSDIALDDIVLLQSSCSGWINYSQTCLNKAESISLPECSKYYLQLNNLVFDGGFDNCSVGYKDAQGLCDDVDNSDICTFNLSEVIRKEPRCLQSNMLLVEYTCEDRVPTILSDDSQLTTRPLHRGLVVGMVVAIVFVSVCFCVNYLCRQKASFAEKTKSKTEYRVTADTNNQNCENIGTNDNQCDMQMNENTSFIKGLKQKTDTTKFSKGLDHYETRFAGSESYELANPRSSIENKQILKTEQDDMYCQSEEGNYDISGCNRHKQTDGNIYSHTVDDVYDSTIRKRNDDDQEDKYDHFIGQKTEDLYDISMQS</sequence>
<evidence type="ECO:0000259" key="2">
    <source>
        <dbReference type="PROSITE" id="PS50060"/>
    </source>
</evidence>
<evidence type="ECO:0000313" key="3">
    <source>
        <dbReference type="EMBL" id="CAC5411624.1"/>
    </source>
</evidence>
<dbReference type="PANTHER" id="PTHR23282">
    <property type="entry name" value="APICAL ENDOSOMAL GLYCOPROTEIN PRECURSOR"/>
    <property type="match status" value="1"/>
</dbReference>
<dbReference type="OrthoDB" id="291007at2759"/>
<dbReference type="EMBL" id="CACVKT020007881">
    <property type="protein sequence ID" value="CAC5411624.1"/>
    <property type="molecule type" value="Genomic_DNA"/>
</dbReference>
<evidence type="ECO:0000256" key="1">
    <source>
        <dbReference type="SAM" id="Phobius"/>
    </source>
</evidence>
<keyword evidence="1" id="KW-1133">Transmembrane helix</keyword>